<evidence type="ECO:0000256" key="4">
    <source>
        <dbReference type="ARBA" id="ARBA00022723"/>
    </source>
</evidence>
<evidence type="ECO:0000256" key="7">
    <source>
        <dbReference type="ARBA" id="ARBA00022842"/>
    </source>
</evidence>
<feature type="domain" description="Integrase catalytic" evidence="15">
    <location>
        <begin position="54"/>
        <end position="224"/>
    </location>
</feature>
<dbReference type="Proteomes" id="UP000765509">
    <property type="component" value="Unassembled WGS sequence"/>
</dbReference>
<evidence type="ECO:0000256" key="8">
    <source>
        <dbReference type="ARBA" id="ARBA00022884"/>
    </source>
</evidence>
<keyword evidence="8" id="KW-0694">RNA-binding</keyword>
<dbReference type="OrthoDB" id="2506384at2759"/>
<dbReference type="PANTHER" id="PTHR42648">
    <property type="entry name" value="TRANSPOSASE, PUTATIVE-RELATED"/>
    <property type="match status" value="1"/>
</dbReference>
<keyword evidence="6" id="KW-0378">Hydrolase</keyword>
<keyword evidence="12" id="KW-0233">DNA recombination</keyword>
<dbReference type="InterPro" id="IPR039537">
    <property type="entry name" value="Retrotran_Ty1/copia-like"/>
</dbReference>
<sequence>MTNTEDKDWHTILGHPSDSYLKHLFKEGKIKGKFKPSKDCQICQKAKIQNRPHNRALPSSTTAFHRLHTDTLEITPVTTQGIKYVFVIVDDYSRYNHVYLMTNKSQAQGNIMAFVNEIHNKVNVKPAFLHTDRGGEFDSTLFRQFLFNKGISLERGPANSPQTNGISERFNQTLFTKICCLLAQSKIPIRLWNEAAKHSSLLLNLLPHKAIGMNSPSEVLSLKNMTLEALIKLERLIPFGLKKTVHVQKTSSKLALRGDTLRALTFEEYSDSMRFYDENLKNIQVTRDFSSPNIPVNRT</sequence>
<evidence type="ECO:0000256" key="13">
    <source>
        <dbReference type="ARBA" id="ARBA00048173"/>
    </source>
</evidence>
<keyword evidence="4" id="KW-0479">Metal-binding</keyword>
<keyword evidence="10" id="KW-0695">RNA-directed DNA polymerase</keyword>
<dbReference type="PROSITE" id="PS50994">
    <property type="entry name" value="INTEGRASE"/>
    <property type="match status" value="1"/>
</dbReference>
<dbReference type="GO" id="GO:0003723">
    <property type="term" value="F:RNA binding"/>
    <property type="evidence" value="ECO:0007669"/>
    <property type="project" value="UniProtKB-KW"/>
</dbReference>
<evidence type="ECO:0000259" key="15">
    <source>
        <dbReference type="PROSITE" id="PS50994"/>
    </source>
</evidence>
<dbReference type="InterPro" id="IPR025724">
    <property type="entry name" value="GAG-pre-integrase_dom"/>
</dbReference>
<keyword evidence="11" id="KW-0239">DNA-directed DNA polymerase</keyword>
<evidence type="ECO:0000256" key="14">
    <source>
        <dbReference type="ARBA" id="ARBA00049244"/>
    </source>
</evidence>
<dbReference type="GO" id="GO:0016787">
    <property type="term" value="F:hydrolase activity"/>
    <property type="evidence" value="ECO:0007669"/>
    <property type="project" value="UniProtKB-KW"/>
</dbReference>
<keyword evidence="9" id="KW-0229">DNA integration</keyword>
<dbReference type="GO" id="GO:0005634">
    <property type="term" value="C:nucleus"/>
    <property type="evidence" value="ECO:0007669"/>
    <property type="project" value="UniProtKB-ARBA"/>
</dbReference>
<evidence type="ECO:0000256" key="9">
    <source>
        <dbReference type="ARBA" id="ARBA00022908"/>
    </source>
</evidence>
<name>A0A9Q3IUH3_9BASI</name>
<evidence type="ECO:0000256" key="1">
    <source>
        <dbReference type="ARBA" id="ARBA00022578"/>
    </source>
</evidence>
<organism evidence="16 17">
    <name type="scientific">Austropuccinia psidii MF-1</name>
    <dbReference type="NCBI Taxonomy" id="1389203"/>
    <lineage>
        <taxon>Eukaryota</taxon>
        <taxon>Fungi</taxon>
        <taxon>Dikarya</taxon>
        <taxon>Basidiomycota</taxon>
        <taxon>Pucciniomycotina</taxon>
        <taxon>Pucciniomycetes</taxon>
        <taxon>Pucciniales</taxon>
        <taxon>Sphaerophragmiaceae</taxon>
        <taxon>Austropuccinia</taxon>
    </lineage>
</organism>
<reference evidence="16" key="1">
    <citation type="submission" date="2021-03" db="EMBL/GenBank/DDBJ databases">
        <title>Draft genome sequence of rust myrtle Austropuccinia psidii MF-1, a brazilian biotype.</title>
        <authorList>
            <person name="Quecine M.C."/>
            <person name="Pachon D.M.R."/>
            <person name="Bonatelli M.L."/>
            <person name="Correr F.H."/>
            <person name="Franceschini L.M."/>
            <person name="Leite T.F."/>
            <person name="Margarido G.R.A."/>
            <person name="Almeida C.A."/>
            <person name="Ferrarezi J.A."/>
            <person name="Labate C.A."/>
        </authorList>
    </citation>
    <scope>NUCLEOTIDE SEQUENCE</scope>
    <source>
        <strain evidence="16">MF-1</strain>
    </source>
</reference>
<dbReference type="GO" id="GO:0032196">
    <property type="term" value="P:transposition"/>
    <property type="evidence" value="ECO:0007669"/>
    <property type="project" value="UniProtKB-KW"/>
</dbReference>
<dbReference type="GO" id="GO:0006310">
    <property type="term" value="P:DNA recombination"/>
    <property type="evidence" value="ECO:0007669"/>
    <property type="project" value="UniProtKB-KW"/>
</dbReference>
<dbReference type="GO" id="GO:0004519">
    <property type="term" value="F:endonuclease activity"/>
    <property type="evidence" value="ECO:0007669"/>
    <property type="project" value="UniProtKB-KW"/>
</dbReference>
<evidence type="ECO:0000256" key="6">
    <source>
        <dbReference type="ARBA" id="ARBA00022801"/>
    </source>
</evidence>
<dbReference type="GO" id="GO:0003887">
    <property type="term" value="F:DNA-directed DNA polymerase activity"/>
    <property type="evidence" value="ECO:0007669"/>
    <property type="project" value="UniProtKB-KW"/>
</dbReference>
<dbReference type="GO" id="GO:0046872">
    <property type="term" value="F:metal ion binding"/>
    <property type="evidence" value="ECO:0007669"/>
    <property type="project" value="UniProtKB-KW"/>
</dbReference>
<dbReference type="PANTHER" id="PTHR42648:SF11">
    <property type="entry name" value="TRANSPOSON TY4-P GAG-POL POLYPROTEIN"/>
    <property type="match status" value="1"/>
</dbReference>
<evidence type="ECO:0000313" key="17">
    <source>
        <dbReference type="Proteomes" id="UP000765509"/>
    </source>
</evidence>
<evidence type="ECO:0000256" key="5">
    <source>
        <dbReference type="ARBA" id="ARBA00022759"/>
    </source>
</evidence>
<proteinExistence type="predicted"/>
<evidence type="ECO:0000256" key="12">
    <source>
        <dbReference type="ARBA" id="ARBA00023172"/>
    </source>
</evidence>
<dbReference type="Pfam" id="PF13976">
    <property type="entry name" value="gag_pre-integrs"/>
    <property type="match status" value="1"/>
</dbReference>
<evidence type="ECO:0000256" key="2">
    <source>
        <dbReference type="ARBA" id="ARBA00022695"/>
    </source>
</evidence>
<evidence type="ECO:0000313" key="16">
    <source>
        <dbReference type="EMBL" id="MBW0550272.1"/>
    </source>
</evidence>
<dbReference type="AlphaFoldDB" id="A0A9Q3IUH3"/>
<keyword evidence="2" id="KW-0548">Nucleotidyltransferase</keyword>
<keyword evidence="11" id="KW-0808">Transferase</keyword>
<evidence type="ECO:0000256" key="10">
    <source>
        <dbReference type="ARBA" id="ARBA00022918"/>
    </source>
</evidence>
<dbReference type="InterPro" id="IPR012337">
    <property type="entry name" value="RNaseH-like_sf"/>
</dbReference>
<comment type="catalytic activity">
    <reaction evidence="13">
        <text>DNA(n) + a 2'-deoxyribonucleoside 5'-triphosphate = DNA(n+1) + diphosphate</text>
        <dbReference type="Rhea" id="RHEA:22508"/>
        <dbReference type="Rhea" id="RHEA-COMP:17339"/>
        <dbReference type="Rhea" id="RHEA-COMP:17340"/>
        <dbReference type="ChEBI" id="CHEBI:33019"/>
        <dbReference type="ChEBI" id="CHEBI:61560"/>
        <dbReference type="ChEBI" id="CHEBI:173112"/>
        <dbReference type="EC" id="2.7.7.49"/>
    </reaction>
</comment>
<protein>
    <recommendedName>
        <fullName evidence="15">Integrase catalytic domain-containing protein</fullName>
    </recommendedName>
</protein>
<dbReference type="EMBL" id="AVOT02055801">
    <property type="protein sequence ID" value="MBW0550272.1"/>
    <property type="molecule type" value="Genomic_DNA"/>
</dbReference>
<dbReference type="Gene3D" id="3.30.420.10">
    <property type="entry name" value="Ribonuclease H-like superfamily/Ribonuclease H"/>
    <property type="match status" value="1"/>
</dbReference>
<dbReference type="GO" id="GO:0015074">
    <property type="term" value="P:DNA integration"/>
    <property type="evidence" value="ECO:0007669"/>
    <property type="project" value="UniProtKB-KW"/>
</dbReference>
<keyword evidence="1" id="KW-0815">Transposition</keyword>
<comment type="caution">
    <text evidence="16">The sequence shown here is derived from an EMBL/GenBank/DDBJ whole genome shotgun (WGS) entry which is preliminary data.</text>
</comment>
<comment type="catalytic activity">
    <reaction evidence="14">
        <text>DNA(n) + a 2'-deoxyribonucleoside 5'-triphosphate = DNA(n+1) + diphosphate</text>
        <dbReference type="Rhea" id="RHEA:22508"/>
        <dbReference type="Rhea" id="RHEA-COMP:17339"/>
        <dbReference type="Rhea" id="RHEA-COMP:17340"/>
        <dbReference type="ChEBI" id="CHEBI:33019"/>
        <dbReference type="ChEBI" id="CHEBI:61560"/>
        <dbReference type="ChEBI" id="CHEBI:173112"/>
        <dbReference type="EC" id="2.7.7.7"/>
    </reaction>
</comment>
<dbReference type="InterPro" id="IPR001584">
    <property type="entry name" value="Integrase_cat-core"/>
</dbReference>
<keyword evidence="5" id="KW-0255">Endonuclease</keyword>
<keyword evidence="17" id="KW-1185">Reference proteome</keyword>
<dbReference type="InterPro" id="IPR036397">
    <property type="entry name" value="RNaseH_sf"/>
</dbReference>
<accession>A0A9Q3IUH3</accession>
<keyword evidence="3" id="KW-0540">Nuclease</keyword>
<evidence type="ECO:0000256" key="3">
    <source>
        <dbReference type="ARBA" id="ARBA00022722"/>
    </source>
</evidence>
<gene>
    <name evidence="16" type="ORF">O181_089987</name>
</gene>
<dbReference type="Pfam" id="PF00665">
    <property type="entry name" value="rve"/>
    <property type="match status" value="1"/>
</dbReference>
<keyword evidence="7" id="KW-0460">Magnesium</keyword>
<dbReference type="SUPFAM" id="SSF53098">
    <property type="entry name" value="Ribonuclease H-like"/>
    <property type="match status" value="1"/>
</dbReference>
<evidence type="ECO:0000256" key="11">
    <source>
        <dbReference type="ARBA" id="ARBA00022932"/>
    </source>
</evidence>
<dbReference type="GO" id="GO:0003964">
    <property type="term" value="F:RNA-directed DNA polymerase activity"/>
    <property type="evidence" value="ECO:0007669"/>
    <property type="project" value="UniProtKB-KW"/>
</dbReference>